<protein>
    <submittedName>
        <fullName evidence="1">Uncharacterized protein</fullName>
    </submittedName>
</protein>
<dbReference type="AlphaFoldDB" id="A0A2W0H6L4"/>
<keyword evidence="2" id="KW-1185">Reference proteome</keyword>
<evidence type="ECO:0000313" key="1">
    <source>
        <dbReference type="EMBL" id="PYZ97494.1"/>
    </source>
</evidence>
<dbReference type="RefSeq" id="WP_110516631.1">
    <property type="nucleotide sequence ID" value="NZ_PDOF01000001.1"/>
</dbReference>
<accession>A0A2W0H6L4</accession>
<gene>
    <name evidence="1" type="ORF">CR205_02540</name>
</gene>
<dbReference type="EMBL" id="PDOF01000001">
    <property type="protein sequence ID" value="PYZ97494.1"/>
    <property type="molecule type" value="Genomic_DNA"/>
</dbReference>
<sequence length="163" mass="18577">MKAPAFSTDMTITQLGTALSSYVREKWSQILENDLEEFQALFPEYEDATYGIFTDRLLEDILKDVAQAGFTSAAEPGKDDYVIAGFLLFSNSLEKETWGPPGYDKRVFWVVVQNSRKEKIGTLLFDLPHSHDEFSVPEAPSFFPLSTVEGREIRSEIRKRNNK</sequence>
<dbReference type="Proteomes" id="UP000248066">
    <property type="component" value="Unassembled WGS sequence"/>
</dbReference>
<comment type="caution">
    <text evidence="1">The sequence shown here is derived from an EMBL/GenBank/DDBJ whole genome shotgun (WGS) entry which is preliminary data.</text>
</comment>
<organism evidence="1 2">
    <name type="scientific">Alteribacter lacisalsi</name>
    <dbReference type="NCBI Taxonomy" id="2045244"/>
    <lineage>
        <taxon>Bacteria</taxon>
        <taxon>Bacillati</taxon>
        <taxon>Bacillota</taxon>
        <taxon>Bacilli</taxon>
        <taxon>Bacillales</taxon>
        <taxon>Bacillaceae</taxon>
        <taxon>Alteribacter</taxon>
    </lineage>
</organism>
<evidence type="ECO:0000313" key="2">
    <source>
        <dbReference type="Proteomes" id="UP000248066"/>
    </source>
</evidence>
<dbReference type="Pfam" id="PF19486">
    <property type="entry name" value="DUF6022"/>
    <property type="match status" value="1"/>
</dbReference>
<reference evidence="1 2" key="1">
    <citation type="submission" date="2017-10" db="EMBL/GenBank/DDBJ databases">
        <title>Bacillus sp. nov., a halophilic bacterium isolated from a Yangshapao Lake.</title>
        <authorList>
            <person name="Wang H."/>
        </authorList>
    </citation>
    <scope>NUCLEOTIDE SEQUENCE [LARGE SCALE GENOMIC DNA]</scope>
    <source>
        <strain evidence="1 2">YSP-3</strain>
    </source>
</reference>
<dbReference type="OrthoDB" id="2916119at2"/>
<proteinExistence type="predicted"/>
<dbReference type="InterPro" id="IPR046064">
    <property type="entry name" value="DUF6022"/>
</dbReference>
<name>A0A2W0H6L4_9BACI</name>